<gene>
    <name evidence="2" type="ORF">AVDCRST_MAG70-178</name>
</gene>
<name>A0A6J4U7D8_9BACT</name>
<feature type="non-terminal residue" evidence="2">
    <location>
        <position position="62"/>
    </location>
</feature>
<feature type="non-terminal residue" evidence="2">
    <location>
        <position position="1"/>
    </location>
</feature>
<protein>
    <submittedName>
        <fullName evidence="2">Uncharacterized protein</fullName>
    </submittedName>
</protein>
<accession>A0A6J4U7D8</accession>
<proteinExistence type="predicted"/>
<dbReference type="EMBL" id="CADCWH010000029">
    <property type="protein sequence ID" value="CAA9541923.1"/>
    <property type="molecule type" value="Genomic_DNA"/>
</dbReference>
<dbReference type="AlphaFoldDB" id="A0A6J4U7D8"/>
<evidence type="ECO:0000256" key="1">
    <source>
        <dbReference type="SAM" id="MobiDB-lite"/>
    </source>
</evidence>
<evidence type="ECO:0000313" key="2">
    <source>
        <dbReference type="EMBL" id="CAA9541923.1"/>
    </source>
</evidence>
<feature type="region of interest" description="Disordered" evidence="1">
    <location>
        <begin position="1"/>
        <end position="62"/>
    </location>
</feature>
<reference evidence="2" key="1">
    <citation type="submission" date="2020-02" db="EMBL/GenBank/DDBJ databases">
        <authorList>
            <person name="Meier V. D."/>
        </authorList>
    </citation>
    <scope>NUCLEOTIDE SEQUENCE</scope>
    <source>
        <strain evidence="2">AVDCRST_MAG70</strain>
    </source>
</reference>
<sequence>KPAHRPGGRGVDHRLLGQRHRRRASDQLGLHLGRRPLRPGRRRRHDRRDDRHLPPLDRFGAV</sequence>
<organism evidence="2">
    <name type="scientific">uncultured Thermomicrobiales bacterium</name>
    <dbReference type="NCBI Taxonomy" id="1645740"/>
    <lineage>
        <taxon>Bacteria</taxon>
        <taxon>Pseudomonadati</taxon>
        <taxon>Thermomicrobiota</taxon>
        <taxon>Thermomicrobia</taxon>
        <taxon>Thermomicrobiales</taxon>
        <taxon>environmental samples</taxon>
    </lineage>
</organism>
<feature type="compositionally biased region" description="Basic residues" evidence="1">
    <location>
        <begin position="32"/>
        <end position="46"/>
    </location>
</feature>